<protein>
    <submittedName>
        <fullName evidence="1">Uncharacterized protein</fullName>
    </submittedName>
</protein>
<reference evidence="1 2" key="1">
    <citation type="submission" date="2021-06" db="EMBL/GenBank/DDBJ databases">
        <title>Caerostris darwini draft genome.</title>
        <authorList>
            <person name="Kono N."/>
            <person name="Arakawa K."/>
        </authorList>
    </citation>
    <scope>NUCLEOTIDE SEQUENCE [LARGE SCALE GENOMIC DNA]</scope>
</reference>
<evidence type="ECO:0000313" key="2">
    <source>
        <dbReference type="Proteomes" id="UP001054837"/>
    </source>
</evidence>
<dbReference type="Proteomes" id="UP001054837">
    <property type="component" value="Unassembled WGS sequence"/>
</dbReference>
<keyword evidence="2" id="KW-1185">Reference proteome</keyword>
<gene>
    <name evidence="1" type="ORF">CDAR_484571</name>
</gene>
<proteinExistence type="predicted"/>
<comment type="caution">
    <text evidence="1">The sequence shown here is derived from an EMBL/GenBank/DDBJ whole genome shotgun (WGS) entry which is preliminary data.</text>
</comment>
<dbReference type="AlphaFoldDB" id="A0AAV4MLI3"/>
<dbReference type="EMBL" id="BPLQ01000518">
    <property type="protein sequence ID" value="GIX72326.1"/>
    <property type="molecule type" value="Genomic_DNA"/>
</dbReference>
<sequence>MIKKKIYIEKRNFETERPQAVLHSFTKSGIALRPSVTATKNNPTLPSNFLQENAQTPSLTLSSMAFCPSKKFHADPLYLEEKNRFHD</sequence>
<organism evidence="1 2">
    <name type="scientific">Caerostris darwini</name>
    <dbReference type="NCBI Taxonomy" id="1538125"/>
    <lineage>
        <taxon>Eukaryota</taxon>
        <taxon>Metazoa</taxon>
        <taxon>Ecdysozoa</taxon>
        <taxon>Arthropoda</taxon>
        <taxon>Chelicerata</taxon>
        <taxon>Arachnida</taxon>
        <taxon>Araneae</taxon>
        <taxon>Araneomorphae</taxon>
        <taxon>Entelegynae</taxon>
        <taxon>Araneoidea</taxon>
        <taxon>Araneidae</taxon>
        <taxon>Caerostris</taxon>
    </lineage>
</organism>
<evidence type="ECO:0000313" key="1">
    <source>
        <dbReference type="EMBL" id="GIX72326.1"/>
    </source>
</evidence>
<accession>A0AAV4MLI3</accession>
<name>A0AAV4MLI3_9ARAC</name>